<evidence type="ECO:0000256" key="7">
    <source>
        <dbReference type="ARBA" id="ARBA00022692"/>
    </source>
</evidence>
<dbReference type="InterPro" id="IPR004358">
    <property type="entry name" value="Sig_transdc_His_kin-like_C"/>
</dbReference>
<evidence type="ECO:0000256" key="5">
    <source>
        <dbReference type="ARBA" id="ARBA00022553"/>
    </source>
</evidence>
<dbReference type="InterPro" id="IPR003594">
    <property type="entry name" value="HATPase_dom"/>
</dbReference>
<dbReference type="AlphaFoldDB" id="A0A1M6DG21"/>
<dbReference type="Gene3D" id="1.10.8.500">
    <property type="entry name" value="HAMP domain in histidine kinase"/>
    <property type="match status" value="1"/>
</dbReference>
<feature type="domain" description="Histidine kinase" evidence="15">
    <location>
        <begin position="255"/>
        <end position="469"/>
    </location>
</feature>
<dbReference type="InterPro" id="IPR003661">
    <property type="entry name" value="HisK_dim/P_dom"/>
</dbReference>
<keyword evidence="12" id="KW-0902">Two-component regulatory system</keyword>
<evidence type="ECO:0000256" key="1">
    <source>
        <dbReference type="ARBA" id="ARBA00000085"/>
    </source>
</evidence>
<dbReference type="InterPro" id="IPR005467">
    <property type="entry name" value="His_kinase_dom"/>
</dbReference>
<dbReference type="PANTHER" id="PTHR45528">
    <property type="entry name" value="SENSOR HISTIDINE KINASE CPXA"/>
    <property type="match status" value="1"/>
</dbReference>
<keyword evidence="6" id="KW-0808">Transferase</keyword>
<dbReference type="SUPFAM" id="SSF103190">
    <property type="entry name" value="Sensory domain-like"/>
    <property type="match status" value="1"/>
</dbReference>
<keyword evidence="11 14" id="KW-1133">Transmembrane helix</keyword>
<name>A0A1M6DG21_9CLOT</name>
<dbReference type="PRINTS" id="PR00344">
    <property type="entry name" value="BCTRLSENSOR"/>
</dbReference>
<feature type="domain" description="HAMP" evidence="16">
    <location>
        <begin position="195"/>
        <end position="247"/>
    </location>
</feature>
<proteinExistence type="predicted"/>
<dbReference type="PANTHER" id="PTHR45528:SF1">
    <property type="entry name" value="SENSOR HISTIDINE KINASE CPXA"/>
    <property type="match status" value="1"/>
</dbReference>
<keyword evidence="9 17" id="KW-0418">Kinase</keyword>
<dbReference type="Pfam" id="PF02518">
    <property type="entry name" value="HATPase_c"/>
    <property type="match status" value="1"/>
</dbReference>
<evidence type="ECO:0000259" key="16">
    <source>
        <dbReference type="PROSITE" id="PS50885"/>
    </source>
</evidence>
<dbReference type="SUPFAM" id="SSF55874">
    <property type="entry name" value="ATPase domain of HSP90 chaperone/DNA topoisomerase II/histidine kinase"/>
    <property type="match status" value="1"/>
</dbReference>
<keyword evidence="7 14" id="KW-0812">Transmembrane</keyword>
<dbReference type="InterPro" id="IPR029151">
    <property type="entry name" value="Sensor-like_sf"/>
</dbReference>
<evidence type="ECO:0000256" key="10">
    <source>
        <dbReference type="ARBA" id="ARBA00022840"/>
    </source>
</evidence>
<keyword evidence="5" id="KW-0597">Phosphoprotein</keyword>
<dbReference type="SMART" id="SM00304">
    <property type="entry name" value="HAMP"/>
    <property type="match status" value="1"/>
</dbReference>
<dbReference type="CDD" id="cd00082">
    <property type="entry name" value="HisKA"/>
    <property type="match status" value="1"/>
</dbReference>
<dbReference type="SMART" id="SM00388">
    <property type="entry name" value="HisKA"/>
    <property type="match status" value="1"/>
</dbReference>
<dbReference type="RefSeq" id="WP_414632243.1">
    <property type="nucleotide sequence ID" value="NZ_FQXU01000018.1"/>
</dbReference>
<evidence type="ECO:0000313" key="17">
    <source>
        <dbReference type="EMBL" id="SHI72132.1"/>
    </source>
</evidence>
<keyword evidence="4" id="KW-1003">Cell membrane</keyword>
<comment type="catalytic activity">
    <reaction evidence="1">
        <text>ATP + protein L-histidine = ADP + protein N-phospho-L-histidine.</text>
        <dbReference type="EC" id="2.7.13.3"/>
    </reaction>
</comment>
<dbReference type="GO" id="GO:0005524">
    <property type="term" value="F:ATP binding"/>
    <property type="evidence" value="ECO:0007669"/>
    <property type="project" value="UniProtKB-KW"/>
</dbReference>
<dbReference type="Pfam" id="PF00672">
    <property type="entry name" value="HAMP"/>
    <property type="match status" value="1"/>
</dbReference>
<evidence type="ECO:0000256" key="9">
    <source>
        <dbReference type="ARBA" id="ARBA00022777"/>
    </source>
</evidence>
<dbReference type="GO" id="GO:0000155">
    <property type="term" value="F:phosphorelay sensor kinase activity"/>
    <property type="evidence" value="ECO:0007669"/>
    <property type="project" value="InterPro"/>
</dbReference>
<dbReference type="SMART" id="SM00387">
    <property type="entry name" value="HATPase_c"/>
    <property type="match status" value="1"/>
</dbReference>
<dbReference type="EMBL" id="FQXU01000018">
    <property type="protein sequence ID" value="SHI72132.1"/>
    <property type="molecule type" value="Genomic_DNA"/>
</dbReference>
<evidence type="ECO:0000256" key="2">
    <source>
        <dbReference type="ARBA" id="ARBA00004651"/>
    </source>
</evidence>
<evidence type="ECO:0000256" key="12">
    <source>
        <dbReference type="ARBA" id="ARBA00023012"/>
    </source>
</evidence>
<keyword evidence="8" id="KW-0547">Nucleotide-binding</keyword>
<accession>A0A1M6DG21</accession>
<feature type="transmembrane region" description="Helical" evidence="14">
    <location>
        <begin position="170"/>
        <end position="194"/>
    </location>
</feature>
<dbReference type="InterPro" id="IPR003660">
    <property type="entry name" value="HAMP_dom"/>
</dbReference>
<sequence>MESIGKMVNKSIKTKMVKYFILIILFTVGILNILMISYIRTYYYSSIEQTLKSQLNISADFYNKNFSYLSLEENIYDNIDMFWNESNIQVQILNNNGKLLMDSLGVKEGDIIDTPDVNKALKGEYERWIGTGYNKEKIMAISYPLQSSGEINGVLRYIISLSDVNKSINVIAIFFLIVSIIVLFIGVIISLVFARGIINPIKELTTVAETMASGNLEIRSINESNDEIGKLSSTLNYMAEELSKREKLKNDFISSVSHELRTPLTAIKGWVITLNSDYRDEQILKTGFNIIENETERLSNMVEELLDFSRLVSGKIAMKKELIDLKNIVDYIGIYLTPRANRENVDFKISVEENLPKIWADSDRMKQVFINILDNAFNFTDYGGSVSLDIIQYEENYIKIAIKDDGCGIDPEILPRIKEKFVKGKNSRSQNGIGLSICDEIVTLHGGSLEIFSQENIGTEVIIKLPTAFRD</sequence>
<keyword evidence="10" id="KW-0067">ATP-binding</keyword>
<dbReference type="Gene3D" id="3.30.565.10">
    <property type="entry name" value="Histidine kinase-like ATPase, C-terminal domain"/>
    <property type="match status" value="1"/>
</dbReference>
<evidence type="ECO:0000313" key="18">
    <source>
        <dbReference type="Proteomes" id="UP000184241"/>
    </source>
</evidence>
<dbReference type="FunFam" id="1.10.287.130:FF:000001">
    <property type="entry name" value="Two-component sensor histidine kinase"/>
    <property type="match status" value="1"/>
</dbReference>
<evidence type="ECO:0000256" key="4">
    <source>
        <dbReference type="ARBA" id="ARBA00022475"/>
    </source>
</evidence>
<dbReference type="Proteomes" id="UP000184241">
    <property type="component" value="Unassembled WGS sequence"/>
</dbReference>
<evidence type="ECO:0000256" key="8">
    <source>
        <dbReference type="ARBA" id="ARBA00022741"/>
    </source>
</evidence>
<evidence type="ECO:0000259" key="15">
    <source>
        <dbReference type="PROSITE" id="PS50109"/>
    </source>
</evidence>
<dbReference type="GO" id="GO:0005886">
    <property type="term" value="C:plasma membrane"/>
    <property type="evidence" value="ECO:0007669"/>
    <property type="project" value="UniProtKB-SubCell"/>
</dbReference>
<evidence type="ECO:0000256" key="13">
    <source>
        <dbReference type="ARBA" id="ARBA00023136"/>
    </source>
</evidence>
<dbReference type="InterPro" id="IPR036890">
    <property type="entry name" value="HATPase_C_sf"/>
</dbReference>
<protein>
    <recommendedName>
        <fullName evidence="3">histidine kinase</fullName>
        <ecNumber evidence="3">2.7.13.3</ecNumber>
    </recommendedName>
</protein>
<feature type="transmembrane region" description="Helical" evidence="14">
    <location>
        <begin position="20"/>
        <end position="39"/>
    </location>
</feature>
<dbReference type="Gene3D" id="1.10.287.130">
    <property type="match status" value="1"/>
</dbReference>
<evidence type="ECO:0000256" key="6">
    <source>
        <dbReference type="ARBA" id="ARBA00022679"/>
    </source>
</evidence>
<evidence type="ECO:0000256" key="3">
    <source>
        <dbReference type="ARBA" id="ARBA00012438"/>
    </source>
</evidence>
<dbReference type="SUPFAM" id="SSF158472">
    <property type="entry name" value="HAMP domain-like"/>
    <property type="match status" value="1"/>
</dbReference>
<reference evidence="17 18" key="1">
    <citation type="submission" date="2016-11" db="EMBL/GenBank/DDBJ databases">
        <authorList>
            <person name="Jaros S."/>
            <person name="Januszkiewicz K."/>
            <person name="Wedrychowicz H."/>
        </authorList>
    </citation>
    <scope>NUCLEOTIDE SEQUENCE [LARGE SCALE GENOMIC DNA]</scope>
    <source>
        <strain evidence="17 18">DSM 6191</strain>
    </source>
</reference>
<dbReference type="Pfam" id="PF00512">
    <property type="entry name" value="HisKA"/>
    <property type="match status" value="1"/>
</dbReference>
<evidence type="ECO:0000256" key="14">
    <source>
        <dbReference type="SAM" id="Phobius"/>
    </source>
</evidence>
<evidence type="ECO:0000256" key="11">
    <source>
        <dbReference type="ARBA" id="ARBA00022989"/>
    </source>
</evidence>
<dbReference type="InterPro" id="IPR050398">
    <property type="entry name" value="HssS/ArlS-like"/>
</dbReference>
<organism evidence="17 18">
    <name type="scientific">Clostridium intestinale DSM 6191</name>
    <dbReference type="NCBI Taxonomy" id="1121320"/>
    <lineage>
        <taxon>Bacteria</taxon>
        <taxon>Bacillati</taxon>
        <taxon>Bacillota</taxon>
        <taxon>Clostridia</taxon>
        <taxon>Eubacteriales</taxon>
        <taxon>Clostridiaceae</taxon>
        <taxon>Clostridium</taxon>
    </lineage>
</organism>
<comment type="subcellular location">
    <subcellularLocation>
        <location evidence="2">Cell membrane</location>
        <topology evidence="2">Multi-pass membrane protein</topology>
    </subcellularLocation>
</comment>
<dbReference type="SUPFAM" id="SSF47384">
    <property type="entry name" value="Homodimeric domain of signal transducing histidine kinase"/>
    <property type="match status" value="1"/>
</dbReference>
<dbReference type="PROSITE" id="PS50885">
    <property type="entry name" value="HAMP"/>
    <property type="match status" value="1"/>
</dbReference>
<dbReference type="Gene3D" id="3.30.450.20">
    <property type="entry name" value="PAS domain"/>
    <property type="match status" value="1"/>
</dbReference>
<dbReference type="CDD" id="cd06225">
    <property type="entry name" value="HAMP"/>
    <property type="match status" value="1"/>
</dbReference>
<dbReference type="PROSITE" id="PS50109">
    <property type="entry name" value="HIS_KIN"/>
    <property type="match status" value="1"/>
</dbReference>
<keyword evidence="13 14" id="KW-0472">Membrane</keyword>
<dbReference type="InterPro" id="IPR036097">
    <property type="entry name" value="HisK_dim/P_sf"/>
</dbReference>
<gene>
    <name evidence="17" type="ORF">SAMN02745941_04246</name>
</gene>
<dbReference type="EC" id="2.7.13.3" evidence="3"/>